<dbReference type="InterPro" id="IPR011460">
    <property type="entry name" value="Lcl_C"/>
</dbReference>
<gene>
    <name evidence="2" type="ORF">ASB58_11970</name>
</gene>
<evidence type="ECO:0000259" key="1">
    <source>
        <dbReference type="Pfam" id="PF07603"/>
    </source>
</evidence>
<protein>
    <recommendedName>
        <fullName evidence="1">Lcl C-terminal domain-containing protein</fullName>
    </recommendedName>
</protein>
<dbReference type="Pfam" id="PF07603">
    <property type="entry name" value="Lcl_C"/>
    <property type="match status" value="1"/>
</dbReference>
<proteinExistence type="predicted"/>
<organism evidence="2 3">
    <name type="scientific">Pseudomonas abyssi</name>
    <dbReference type="NCBI Taxonomy" id="170540"/>
    <lineage>
        <taxon>Bacteria</taxon>
        <taxon>Pseudomonadati</taxon>
        <taxon>Pseudomonadota</taxon>
        <taxon>Gammaproteobacteria</taxon>
        <taxon>Pseudomonadales</taxon>
        <taxon>Pseudomonadaceae</taxon>
        <taxon>Pseudomonas</taxon>
    </lineage>
</organism>
<evidence type="ECO:0000313" key="2">
    <source>
        <dbReference type="EMBL" id="RGP54581.1"/>
    </source>
</evidence>
<dbReference type="PANTHER" id="PTHR35812">
    <property type="entry name" value="LIPOPROTEIN"/>
    <property type="match status" value="1"/>
</dbReference>
<reference evidence="2 3" key="1">
    <citation type="journal article" date="2018" name="Syst. Appl. Microbiol.">
        <title>Pseudomonas gallaeciensis sp. nov., isolated from crude-oil-contaminated intertidal sand samples after the Prestige oil spill.</title>
        <authorList>
            <person name="Mulet M."/>
            <person name="Sanchez D."/>
            <person name="Rodriguez A.C."/>
            <person name="Nogales B."/>
            <person name="Bosch R."/>
            <person name="Busquets A."/>
            <person name="Gomila M."/>
            <person name="Lalucat J."/>
            <person name="Garcia-Valdes E."/>
        </authorList>
    </citation>
    <scope>NUCLEOTIDE SEQUENCE [LARGE SCALE GENOMIC DNA]</scope>
    <source>
        <strain evidence="2 3">V113</strain>
    </source>
</reference>
<sequence>MSLLASSSVFAACNEDAVKPSEASRFVLNAGEAYDQQTKLTWSRCSAGTRWTEGGGCAGEVALLRLDEAKQFAQEMGGGWRLPSIVELHSIVEPQCANPALDATVFPGVTHFEEGAPYWSDTHFEEMPSLIYFIDFVDGAVDAHSEGFALAVRLVRDE</sequence>
<dbReference type="PANTHER" id="PTHR35812:SF1">
    <property type="entry name" value="LIPOPROTEIN"/>
    <property type="match status" value="1"/>
</dbReference>
<dbReference type="EMBL" id="LMAZ01000003">
    <property type="protein sequence ID" value="RGP54581.1"/>
    <property type="molecule type" value="Genomic_DNA"/>
</dbReference>
<evidence type="ECO:0000313" key="3">
    <source>
        <dbReference type="Proteomes" id="UP000265411"/>
    </source>
</evidence>
<accession>A0A395R3A2</accession>
<feature type="domain" description="Lcl C-terminal" evidence="1">
    <location>
        <begin position="34"/>
        <end position="156"/>
    </location>
</feature>
<name>A0A395R3A2_9PSED</name>
<dbReference type="AlphaFoldDB" id="A0A395R3A2"/>
<comment type="caution">
    <text evidence="2">The sequence shown here is derived from an EMBL/GenBank/DDBJ whole genome shotgun (WGS) entry which is preliminary data.</text>
</comment>
<keyword evidence="3" id="KW-1185">Reference proteome</keyword>
<dbReference type="Proteomes" id="UP000265411">
    <property type="component" value="Unassembled WGS sequence"/>
</dbReference>